<keyword evidence="1" id="KW-0175">Coiled coil</keyword>
<evidence type="ECO:0000256" key="2">
    <source>
        <dbReference type="SAM" id="Phobius"/>
    </source>
</evidence>
<keyword evidence="4" id="KW-1185">Reference proteome</keyword>
<protein>
    <recommendedName>
        <fullName evidence="5">MSHA biogenesis protein MshI</fullName>
    </recommendedName>
</protein>
<dbReference type="eggNOG" id="COG3166">
    <property type="taxonomic scope" value="Bacteria"/>
</dbReference>
<evidence type="ECO:0008006" key="5">
    <source>
        <dbReference type="Google" id="ProtNLM"/>
    </source>
</evidence>
<accession>Q3SKR1</accession>
<dbReference type="AlphaFoldDB" id="Q3SKR1"/>
<proteinExistence type="predicted"/>
<keyword evidence="2" id="KW-1133">Transmembrane helix</keyword>
<evidence type="ECO:0000313" key="3">
    <source>
        <dbReference type="EMBL" id="AAZ96714.1"/>
    </source>
</evidence>
<feature type="coiled-coil region" evidence="1">
    <location>
        <begin position="46"/>
        <end position="73"/>
    </location>
</feature>
<dbReference type="HOGENOM" id="CLU_097502_0_0_4"/>
<gene>
    <name evidence="3" type="ordered locus">Tbd_0761</name>
</gene>
<keyword evidence="2" id="KW-0472">Membrane</keyword>
<dbReference type="OrthoDB" id="5405677at2"/>
<name>Q3SKR1_THIDA</name>
<sequence length="215" mass="22933">MSQQINLANPLLLRKRYVFGVREMGLALVAIVALALAWAGYQHYRARALDAEATEHEARAAQAQHELDRLSAAIRPPSALLAERVSFARAQTVQREAVLASLEGVIEKGSKGFSERLRALAHGRIDGVWLNGFVLSADYVSLEGSALSVGLVGDYIERLGRQAPFAGMKFSGMEAAAPRGADPARQDADAPLAAVDFTLYSGNAPGSTEGKPHAP</sequence>
<organism evidence="3 4">
    <name type="scientific">Thiobacillus denitrificans (strain ATCC 25259 / T1)</name>
    <dbReference type="NCBI Taxonomy" id="292415"/>
    <lineage>
        <taxon>Bacteria</taxon>
        <taxon>Pseudomonadati</taxon>
        <taxon>Pseudomonadota</taxon>
        <taxon>Betaproteobacteria</taxon>
        <taxon>Nitrosomonadales</taxon>
        <taxon>Thiobacillaceae</taxon>
        <taxon>Thiobacillus</taxon>
    </lineage>
</organism>
<dbReference type="EMBL" id="CP000116">
    <property type="protein sequence ID" value="AAZ96714.1"/>
    <property type="molecule type" value="Genomic_DNA"/>
</dbReference>
<dbReference type="Proteomes" id="UP000008291">
    <property type="component" value="Chromosome"/>
</dbReference>
<keyword evidence="2" id="KW-0812">Transmembrane</keyword>
<reference evidence="3 4" key="1">
    <citation type="journal article" date="2006" name="J. Bacteriol.">
        <title>The genome sequence of the obligately chemolithoautotrophic, facultatively anaerobic bacterium Thiobacillus denitrificans.</title>
        <authorList>
            <person name="Beller H.R."/>
            <person name="Chain P.S."/>
            <person name="Letain T.E."/>
            <person name="Chakicherla A."/>
            <person name="Larimer F.W."/>
            <person name="Richardson P.M."/>
            <person name="Coleman M.A."/>
            <person name="Wood A.P."/>
            <person name="Kelly D.P."/>
        </authorList>
    </citation>
    <scope>NUCLEOTIDE SEQUENCE [LARGE SCALE GENOMIC DNA]</scope>
    <source>
        <strain evidence="3 4">ATCC 25259</strain>
    </source>
</reference>
<dbReference type="RefSeq" id="WP_011311273.1">
    <property type="nucleotide sequence ID" value="NC_007404.1"/>
</dbReference>
<evidence type="ECO:0000256" key="1">
    <source>
        <dbReference type="SAM" id="Coils"/>
    </source>
</evidence>
<dbReference type="KEGG" id="tbd:Tbd_0761"/>
<dbReference type="STRING" id="292415.Tbd_0761"/>
<feature type="transmembrane region" description="Helical" evidence="2">
    <location>
        <begin position="21"/>
        <end position="41"/>
    </location>
</feature>
<evidence type="ECO:0000313" key="4">
    <source>
        <dbReference type="Proteomes" id="UP000008291"/>
    </source>
</evidence>